<dbReference type="InterPro" id="IPR006037">
    <property type="entry name" value="RCK_C"/>
</dbReference>
<dbReference type="SUPFAM" id="SSF81324">
    <property type="entry name" value="Voltage-gated potassium channels"/>
    <property type="match status" value="1"/>
</dbReference>
<dbReference type="GO" id="GO:0006813">
    <property type="term" value="P:potassium ion transport"/>
    <property type="evidence" value="ECO:0007669"/>
    <property type="project" value="InterPro"/>
</dbReference>
<dbReference type="Pfam" id="PF02080">
    <property type="entry name" value="TrkA_C"/>
    <property type="match status" value="1"/>
</dbReference>
<dbReference type="Pfam" id="PF02254">
    <property type="entry name" value="TrkA_N"/>
    <property type="match status" value="1"/>
</dbReference>
<dbReference type="GO" id="GO:0005886">
    <property type="term" value="C:plasma membrane"/>
    <property type="evidence" value="ECO:0007669"/>
    <property type="project" value="UniProtKB-SubCell"/>
</dbReference>
<gene>
    <name evidence="5" type="ORF">LptCag_2074</name>
</gene>
<dbReference type="EMBL" id="JPGK01000002">
    <property type="protein sequence ID" value="KGA94644.1"/>
    <property type="molecule type" value="Genomic_DNA"/>
</dbReference>
<keyword evidence="2" id="KW-0812">Transmembrane</keyword>
<dbReference type="Proteomes" id="UP000029452">
    <property type="component" value="Unassembled WGS sequence"/>
</dbReference>
<dbReference type="Gene3D" id="1.10.287.70">
    <property type="match status" value="1"/>
</dbReference>
<feature type="transmembrane region" description="Helical" evidence="2">
    <location>
        <begin position="30"/>
        <end position="49"/>
    </location>
</feature>
<comment type="caution">
    <text evidence="5">The sequence shown here is derived from an EMBL/GenBank/DDBJ whole genome shotgun (WGS) entry which is preliminary data.</text>
</comment>
<dbReference type="SUPFAM" id="SSF116726">
    <property type="entry name" value="TrkA C-terminal domain-like"/>
    <property type="match status" value="1"/>
</dbReference>
<dbReference type="PATRIC" id="fig|178606.4.peg.608"/>
<dbReference type="PROSITE" id="PS51202">
    <property type="entry name" value="RCK_C"/>
    <property type="match status" value="1"/>
</dbReference>
<protein>
    <submittedName>
        <fullName evidence="5">TrkA-N domain protein</fullName>
    </submittedName>
</protein>
<dbReference type="PANTHER" id="PTHR43833:SF9">
    <property type="entry name" value="POTASSIUM CHANNEL PROTEIN YUGO-RELATED"/>
    <property type="match status" value="1"/>
</dbReference>
<reference evidence="5 6" key="1">
    <citation type="submission" date="2014-06" db="EMBL/GenBank/DDBJ databases">
        <title>Draft genome sequence of iron oxidizing acidophile Leptospirillum ferriphilum DSM14647.</title>
        <authorList>
            <person name="Cardenas J.P."/>
            <person name="Lazcano M."/>
            <person name="Ossandon F.J."/>
            <person name="Corbett M."/>
            <person name="Holmes D.S."/>
            <person name="Watkin E."/>
        </authorList>
    </citation>
    <scope>NUCLEOTIDE SEQUENCE [LARGE SCALE GENOMIC DNA]</scope>
    <source>
        <strain evidence="5 6">DSM 14647</strain>
    </source>
</reference>
<dbReference type="OrthoDB" id="9785285at2"/>
<dbReference type="GO" id="GO:0008324">
    <property type="term" value="F:monoatomic cation transmembrane transporter activity"/>
    <property type="evidence" value="ECO:0007669"/>
    <property type="project" value="InterPro"/>
</dbReference>
<dbReference type="SUPFAM" id="SSF51735">
    <property type="entry name" value="NAD(P)-binding Rossmann-fold domains"/>
    <property type="match status" value="1"/>
</dbReference>
<comment type="subcellular location">
    <subcellularLocation>
        <location evidence="1">Cell membrane</location>
        <topology evidence="1">Multi-pass membrane protein</topology>
    </subcellularLocation>
</comment>
<dbReference type="Gene3D" id="3.30.70.1450">
    <property type="entry name" value="Regulator of K+ conductance, C-terminal domain"/>
    <property type="match status" value="1"/>
</dbReference>
<dbReference type="AlphaFoldDB" id="A0A094X7Z7"/>
<dbReference type="PROSITE" id="PS51201">
    <property type="entry name" value="RCK_N"/>
    <property type="match status" value="1"/>
</dbReference>
<proteinExistence type="predicted"/>
<evidence type="ECO:0000313" key="6">
    <source>
        <dbReference type="Proteomes" id="UP000029452"/>
    </source>
</evidence>
<name>A0A094X7Z7_9BACT</name>
<feature type="domain" description="RCK C-terminal" evidence="4">
    <location>
        <begin position="248"/>
        <end position="333"/>
    </location>
</feature>
<accession>A0A094X7Z7</accession>
<dbReference type="Pfam" id="PF07885">
    <property type="entry name" value="Ion_trans_2"/>
    <property type="match status" value="1"/>
</dbReference>
<keyword evidence="2" id="KW-0472">Membrane</keyword>
<dbReference type="InterPro" id="IPR050721">
    <property type="entry name" value="Trk_Ktr_HKT_K-transport"/>
</dbReference>
<evidence type="ECO:0000259" key="3">
    <source>
        <dbReference type="PROSITE" id="PS51201"/>
    </source>
</evidence>
<evidence type="ECO:0000256" key="2">
    <source>
        <dbReference type="SAM" id="Phobius"/>
    </source>
</evidence>
<organism evidence="5 6">
    <name type="scientific">Leptospirillum ferriphilum</name>
    <dbReference type="NCBI Taxonomy" id="178606"/>
    <lineage>
        <taxon>Bacteria</taxon>
        <taxon>Pseudomonadati</taxon>
        <taxon>Nitrospirota</taxon>
        <taxon>Nitrospiria</taxon>
        <taxon>Nitrospirales</taxon>
        <taxon>Nitrospiraceae</taxon>
        <taxon>Leptospirillum</taxon>
    </lineage>
</organism>
<keyword evidence="2" id="KW-1133">Transmembrane helix</keyword>
<dbReference type="PANTHER" id="PTHR43833">
    <property type="entry name" value="POTASSIUM CHANNEL PROTEIN 2-RELATED-RELATED"/>
    <property type="match status" value="1"/>
</dbReference>
<dbReference type="InterPro" id="IPR003148">
    <property type="entry name" value="RCK_N"/>
</dbReference>
<dbReference type="Gene3D" id="3.40.50.720">
    <property type="entry name" value="NAD(P)-binding Rossmann-like Domain"/>
    <property type="match status" value="1"/>
</dbReference>
<dbReference type="RefSeq" id="WP_036080750.1">
    <property type="nucleotide sequence ID" value="NZ_JBPKCJ010000002.1"/>
</dbReference>
<feature type="domain" description="RCK N-terminal" evidence="3">
    <location>
        <begin position="107"/>
        <end position="225"/>
    </location>
</feature>
<sequence length="347" mass="37718">MPSSQRLFVAMLVLLGLLGAGTFGYMEIEHWNFVDSLFMTAITLSTVGYQTVHPLDQSGKYFTILLIVGGVGTVGYAIATLSELILEGHVYKLLGIRKMDRKIGSLKDHVIVCGYGKIGSLVIPGLVERAIPFVLIEENPQIAREAVEKGYLTVEGNASEEEVLKKAGIERARSLLVTPSSRPADSVYITMSSRLDNPGLSIIALASDPKTESKLLKAGATRVVSPFVLGSHRMLLALTQPTILDVLDRVVSPESGGFVFDEISIPEGSRFDGRTVSEFSQDLGIKFHIIAIQSKGLSRLVLPTAETIISARDQMVVIGTREDILRVKENLGLPSDLYERGQSFETA</sequence>
<evidence type="ECO:0000256" key="1">
    <source>
        <dbReference type="ARBA" id="ARBA00004651"/>
    </source>
</evidence>
<evidence type="ECO:0000313" key="5">
    <source>
        <dbReference type="EMBL" id="KGA94644.1"/>
    </source>
</evidence>
<evidence type="ECO:0000259" key="4">
    <source>
        <dbReference type="PROSITE" id="PS51202"/>
    </source>
</evidence>
<dbReference type="InterPro" id="IPR036291">
    <property type="entry name" value="NAD(P)-bd_dom_sf"/>
</dbReference>
<feature type="transmembrane region" description="Helical" evidence="2">
    <location>
        <begin position="61"/>
        <end position="79"/>
    </location>
</feature>
<dbReference type="InterPro" id="IPR013099">
    <property type="entry name" value="K_chnl_dom"/>
</dbReference>
<dbReference type="InterPro" id="IPR036721">
    <property type="entry name" value="RCK_C_sf"/>
</dbReference>